<name>A0AAV4TSD0_9ARAC</name>
<dbReference type="EMBL" id="BPLQ01010101">
    <property type="protein sequence ID" value="GIY48356.1"/>
    <property type="molecule type" value="Genomic_DNA"/>
</dbReference>
<evidence type="ECO:0000313" key="2">
    <source>
        <dbReference type="Proteomes" id="UP001054837"/>
    </source>
</evidence>
<accession>A0AAV4TSD0</accession>
<proteinExistence type="predicted"/>
<organism evidence="1 2">
    <name type="scientific">Caerostris darwini</name>
    <dbReference type="NCBI Taxonomy" id="1538125"/>
    <lineage>
        <taxon>Eukaryota</taxon>
        <taxon>Metazoa</taxon>
        <taxon>Ecdysozoa</taxon>
        <taxon>Arthropoda</taxon>
        <taxon>Chelicerata</taxon>
        <taxon>Arachnida</taxon>
        <taxon>Araneae</taxon>
        <taxon>Araneomorphae</taxon>
        <taxon>Entelegynae</taxon>
        <taxon>Araneoidea</taxon>
        <taxon>Araneidae</taxon>
        <taxon>Caerostris</taxon>
    </lineage>
</organism>
<dbReference type="Proteomes" id="UP001054837">
    <property type="component" value="Unassembled WGS sequence"/>
</dbReference>
<evidence type="ECO:0000313" key="1">
    <source>
        <dbReference type="EMBL" id="GIY48356.1"/>
    </source>
</evidence>
<protein>
    <submittedName>
        <fullName evidence="1">Uncharacterized protein</fullName>
    </submittedName>
</protein>
<dbReference type="AlphaFoldDB" id="A0AAV4TSD0"/>
<comment type="caution">
    <text evidence="1">The sequence shown here is derived from an EMBL/GenBank/DDBJ whole genome shotgun (WGS) entry which is preliminary data.</text>
</comment>
<gene>
    <name evidence="1" type="ORF">CDAR_105821</name>
</gene>
<sequence>MSLGLIYLGRNTLTNDHLRELRTDHLRESEILEKSQNELTNHYLGKSRNELRNLYLKKSRNELTNLYLEKSRNFPSSNNVLNCKCTMLFIKKIEYRAILSKQFTTFYQVKAKSTGLSSEILEPSKLE</sequence>
<reference evidence="1 2" key="1">
    <citation type="submission" date="2021-06" db="EMBL/GenBank/DDBJ databases">
        <title>Caerostris darwini draft genome.</title>
        <authorList>
            <person name="Kono N."/>
            <person name="Arakawa K."/>
        </authorList>
    </citation>
    <scope>NUCLEOTIDE SEQUENCE [LARGE SCALE GENOMIC DNA]</scope>
</reference>
<keyword evidence="2" id="KW-1185">Reference proteome</keyword>